<dbReference type="Pfam" id="PF08241">
    <property type="entry name" value="Methyltransf_11"/>
    <property type="match status" value="1"/>
</dbReference>
<sequence>MRQLAWRALYEVLAARVQRPEWAFMNYGYLVQPPADGPPLDAADEPDRLCIQLYDHVLTGTDLRGADVLEVGCGRGGGASFIARYRAPRTTIGLDLSRRAIALCRRYRRAPGLSFVQGDALALPFPDGAFDAVVNVESSHCYSSMDDFLAEVHRVLRPGGSLLFADLRPAREMAALRRGLGEGPLELVELHDITAHVRGALDIDDDRRRALMEAWIPRRFHRAFEPFAGFRGTATFARLERREIQYVSARLVKAGASEAA</sequence>
<dbReference type="AlphaFoldDB" id="A0A3N2ATJ5"/>
<evidence type="ECO:0000313" key="3">
    <source>
        <dbReference type="EMBL" id="ROR66238.1"/>
    </source>
</evidence>
<keyword evidence="4" id="KW-1185">Reference proteome</keyword>
<feature type="domain" description="Methyltransferase type 11" evidence="2">
    <location>
        <begin position="69"/>
        <end position="164"/>
    </location>
</feature>
<proteinExistence type="predicted"/>
<dbReference type="SUPFAM" id="SSF53335">
    <property type="entry name" value="S-adenosyl-L-methionine-dependent methyltransferases"/>
    <property type="match status" value="1"/>
</dbReference>
<evidence type="ECO:0000259" key="2">
    <source>
        <dbReference type="Pfam" id="PF08241"/>
    </source>
</evidence>
<comment type="caution">
    <text evidence="3">The sequence shown here is derived from an EMBL/GenBank/DDBJ whole genome shotgun (WGS) entry which is preliminary data.</text>
</comment>
<gene>
    <name evidence="3" type="ORF">EDD26_1620</name>
</gene>
<dbReference type="InterPro" id="IPR029063">
    <property type="entry name" value="SAM-dependent_MTases_sf"/>
</dbReference>
<dbReference type="InterPro" id="IPR013216">
    <property type="entry name" value="Methyltransf_11"/>
</dbReference>
<evidence type="ECO:0000313" key="4">
    <source>
        <dbReference type="Proteomes" id="UP000275456"/>
    </source>
</evidence>
<dbReference type="Proteomes" id="UP000275456">
    <property type="component" value="Unassembled WGS sequence"/>
</dbReference>
<accession>A0A3N2ATJ5</accession>
<dbReference type="EMBL" id="RKHJ01000001">
    <property type="protein sequence ID" value="ROR66238.1"/>
    <property type="molecule type" value="Genomic_DNA"/>
</dbReference>
<protein>
    <submittedName>
        <fullName evidence="3">Methyltransferase family protein</fullName>
    </submittedName>
</protein>
<dbReference type="GO" id="GO:0008757">
    <property type="term" value="F:S-adenosylmethionine-dependent methyltransferase activity"/>
    <property type="evidence" value="ECO:0007669"/>
    <property type="project" value="InterPro"/>
</dbReference>
<dbReference type="Gene3D" id="3.40.50.150">
    <property type="entry name" value="Vaccinia Virus protein VP39"/>
    <property type="match status" value="1"/>
</dbReference>
<dbReference type="PANTHER" id="PTHR44068:SF11">
    <property type="entry name" value="GERANYL DIPHOSPHATE 2-C-METHYLTRANSFERASE"/>
    <property type="match status" value="1"/>
</dbReference>
<keyword evidence="1 3" id="KW-0808">Transferase</keyword>
<keyword evidence="3" id="KW-0489">Methyltransferase</keyword>
<evidence type="ECO:0000256" key="1">
    <source>
        <dbReference type="ARBA" id="ARBA00022679"/>
    </source>
</evidence>
<dbReference type="GO" id="GO:0032259">
    <property type="term" value="P:methylation"/>
    <property type="evidence" value="ECO:0007669"/>
    <property type="project" value="UniProtKB-KW"/>
</dbReference>
<name>A0A3N2ATJ5_9MICO</name>
<dbReference type="PANTHER" id="PTHR44068">
    <property type="entry name" value="ZGC:194242"/>
    <property type="match status" value="1"/>
</dbReference>
<organism evidence="3 4">
    <name type="scientific">Agrococcus jenensis</name>
    <dbReference type="NCBI Taxonomy" id="46353"/>
    <lineage>
        <taxon>Bacteria</taxon>
        <taxon>Bacillati</taxon>
        <taxon>Actinomycetota</taxon>
        <taxon>Actinomycetes</taxon>
        <taxon>Micrococcales</taxon>
        <taxon>Microbacteriaceae</taxon>
        <taxon>Agrococcus</taxon>
    </lineage>
</organism>
<dbReference type="CDD" id="cd02440">
    <property type="entry name" value="AdoMet_MTases"/>
    <property type="match status" value="1"/>
</dbReference>
<reference evidence="3 4" key="1">
    <citation type="submission" date="2018-11" db="EMBL/GenBank/DDBJ databases">
        <title>Sequencing the genomes of 1000 actinobacteria strains.</title>
        <authorList>
            <person name="Klenk H.-P."/>
        </authorList>
    </citation>
    <scope>NUCLEOTIDE SEQUENCE [LARGE SCALE GENOMIC DNA]</scope>
    <source>
        <strain evidence="3 4">DSM 9580</strain>
    </source>
</reference>
<dbReference type="InterPro" id="IPR050447">
    <property type="entry name" value="Erg6_SMT_methyltransf"/>
</dbReference>